<evidence type="ECO:0000313" key="3">
    <source>
        <dbReference type="Proteomes" id="UP001642540"/>
    </source>
</evidence>
<name>A0ABP1Q908_9HEXA</name>
<comment type="caution">
    <text evidence="2">The sequence shown here is derived from an EMBL/GenBank/DDBJ whole genome shotgun (WGS) entry which is preliminary data.</text>
</comment>
<gene>
    <name evidence="2" type="ORF">ODALV1_LOCUS8700</name>
</gene>
<accession>A0ABP1Q908</accession>
<keyword evidence="1" id="KW-0732">Signal</keyword>
<reference evidence="2 3" key="1">
    <citation type="submission" date="2024-08" db="EMBL/GenBank/DDBJ databases">
        <authorList>
            <person name="Cucini C."/>
            <person name="Frati F."/>
        </authorList>
    </citation>
    <scope>NUCLEOTIDE SEQUENCE [LARGE SCALE GENOMIC DNA]</scope>
</reference>
<dbReference type="CDD" id="cd23992">
    <property type="entry name" value="PBP_GOBP"/>
    <property type="match status" value="1"/>
</dbReference>
<evidence type="ECO:0000256" key="1">
    <source>
        <dbReference type="SAM" id="SignalP"/>
    </source>
</evidence>
<sequence>MESKIVSTLFLVFACFCLIQIQAFRQPKCRGKETKLTPDELKMMTECMKQFGGQSNNMSQIPKDAMGCVGKCILQRQGLVDDKGVPAKENIFAMVNATMEPDVAKEADEKLGKCIDEKSGGIDANEKACKTYWPLVECVGAAFMQICMMNNTSNNMES</sequence>
<dbReference type="Gene3D" id="1.10.238.20">
    <property type="entry name" value="Pheromone/general odorant binding protein domain"/>
    <property type="match status" value="1"/>
</dbReference>
<keyword evidence="3" id="KW-1185">Reference proteome</keyword>
<evidence type="ECO:0000313" key="2">
    <source>
        <dbReference type="EMBL" id="CAL8094115.1"/>
    </source>
</evidence>
<organism evidence="2 3">
    <name type="scientific">Orchesella dallaii</name>
    <dbReference type="NCBI Taxonomy" id="48710"/>
    <lineage>
        <taxon>Eukaryota</taxon>
        <taxon>Metazoa</taxon>
        <taxon>Ecdysozoa</taxon>
        <taxon>Arthropoda</taxon>
        <taxon>Hexapoda</taxon>
        <taxon>Collembola</taxon>
        <taxon>Entomobryomorpha</taxon>
        <taxon>Entomobryoidea</taxon>
        <taxon>Orchesellidae</taxon>
        <taxon>Orchesellinae</taxon>
        <taxon>Orchesella</taxon>
    </lineage>
</organism>
<dbReference type="Pfam" id="PF01395">
    <property type="entry name" value="PBP_GOBP"/>
    <property type="match status" value="1"/>
</dbReference>
<dbReference type="Proteomes" id="UP001642540">
    <property type="component" value="Unassembled WGS sequence"/>
</dbReference>
<dbReference type="EMBL" id="CAXLJM020000026">
    <property type="protein sequence ID" value="CAL8094115.1"/>
    <property type="molecule type" value="Genomic_DNA"/>
</dbReference>
<dbReference type="InterPro" id="IPR006170">
    <property type="entry name" value="PBP/GOBP"/>
</dbReference>
<dbReference type="PROSITE" id="PS51257">
    <property type="entry name" value="PROKAR_LIPOPROTEIN"/>
    <property type="match status" value="1"/>
</dbReference>
<feature type="signal peptide" evidence="1">
    <location>
        <begin position="1"/>
        <end position="23"/>
    </location>
</feature>
<proteinExistence type="predicted"/>
<protein>
    <submittedName>
        <fullName evidence="2">Uncharacterized protein</fullName>
    </submittedName>
</protein>
<dbReference type="SMART" id="SM00708">
    <property type="entry name" value="PhBP"/>
    <property type="match status" value="1"/>
</dbReference>
<dbReference type="SUPFAM" id="SSF47565">
    <property type="entry name" value="Insect pheromone/odorant-binding proteins"/>
    <property type="match status" value="1"/>
</dbReference>
<feature type="chain" id="PRO_5047123367" evidence="1">
    <location>
        <begin position="24"/>
        <end position="158"/>
    </location>
</feature>
<dbReference type="InterPro" id="IPR036728">
    <property type="entry name" value="PBP_GOBP_sf"/>
</dbReference>